<keyword evidence="3" id="KW-1185">Reference proteome</keyword>
<gene>
    <name evidence="2" type="ORF">VT52_008290</name>
</gene>
<sequence>MTSRDKVRMGDQAVQSVAVYTGVHPADKRVGDHAAAYGDSTGSTSCYEPEADVSAGDLPLPFTGA</sequence>
<evidence type="ECO:0000256" key="1">
    <source>
        <dbReference type="SAM" id="MobiDB-lite"/>
    </source>
</evidence>
<organism evidence="2 3">
    <name type="scientific">Streptomyces malaysiense</name>
    <dbReference type="NCBI Taxonomy" id="1428626"/>
    <lineage>
        <taxon>Bacteria</taxon>
        <taxon>Bacillati</taxon>
        <taxon>Actinomycetota</taxon>
        <taxon>Actinomycetes</taxon>
        <taxon>Kitasatosporales</taxon>
        <taxon>Streptomycetaceae</taxon>
        <taxon>Streptomyces</taxon>
    </lineage>
</organism>
<comment type="caution">
    <text evidence="2">The sequence shown here is derived from an EMBL/GenBank/DDBJ whole genome shotgun (WGS) entry which is preliminary data.</text>
</comment>
<reference evidence="2" key="1">
    <citation type="submission" date="2016-10" db="EMBL/GenBank/DDBJ databases">
        <title>Genome sequence of Streptomyces malaysiense MUSC 136.</title>
        <authorList>
            <person name="Lee L.-H."/>
            <person name="Ser H.-L."/>
        </authorList>
    </citation>
    <scope>NUCLEOTIDE SEQUENCE [LARGE SCALE GENOMIC DNA]</scope>
    <source>
        <strain evidence="2">MUSC 136</strain>
    </source>
</reference>
<proteinExistence type="predicted"/>
<dbReference type="RefSeq" id="WP_046417653.1">
    <property type="nucleotide sequence ID" value="NZ_LBDA02000016.1"/>
</dbReference>
<dbReference type="Proteomes" id="UP000034838">
    <property type="component" value="Unassembled WGS sequence"/>
</dbReference>
<dbReference type="AlphaFoldDB" id="A0A1J4Q767"/>
<dbReference type="EMBL" id="LBDA02000016">
    <property type="protein sequence ID" value="OIK27983.1"/>
    <property type="molecule type" value="Genomic_DNA"/>
</dbReference>
<name>A0A1J4Q767_9ACTN</name>
<evidence type="ECO:0000313" key="3">
    <source>
        <dbReference type="Proteomes" id="UP000034838"/>
    </source>
</evidence>
<protein>
    <submittedName>
        <fullName evidence="2">Uncharacterized protein</fullName>
    </submittedName>
</protein>
<feature type="region of interest" description="Disordered" evidence="1">
    <location>
        <begin position="41"/>
        <end position="65"/>
    </location>
</feature>
<accession>A0A1J4Q767</accession>
<evidence type="ECO:0000313" key="2">
    <source>
        <dbReference type="EMBL" id="OIK27983.1"/>
    </source>
</evidence>